<accession>A0ABQ5P6P7</accession>
<dbReference type="RefSeq" id="WP_323450248.1">
    <property type="nucleotide sequence ID" value="NZ_BSBI01000013.1"/>
</dbReference>
<evidence type="ECO:0000313" key="1">
    <source>
        <dbReference type="EMBL" id="GLF98266.1"/>
    </source>
</evidence>
<dbReference type="Proteomes" id="UP001291653">
    <property type="component" value="Unassembled WGS sequence"/>
</dbReference>
<proteinExistence type="predicted"/>
<reference evidence="1 2" key="1">
    <citation type="submission" date="2022-10" db="EMBL/GenBank/DDBJ databases">
        <title>Draft genome sequence of Streptomyces sp. YSPA8.</title>
        <authorList>
            <person name="Moriuchi R."/>
            <person name="Dohra H."/>
            <person name="Yamamura H."/>
            <person name="Kodani S."/>
        </authorList>
    </citation>
    <scope>NUCLEOTIDE SEQUENCE [LARGE SCALE GENOMIC DNA]</scope>
    <source>
        <strain evidence="1 2">YSPA8</strain>
    </source>
</reference>
<organism evidence="1 2">
    <name type="scientific">Streptomyces yaizuensis</name>
    <dbReference type="NCBI Taxonomy" id="2989713"/>
    <lineage>
        <taxon>Bacteria</taxon>
        <taxon>Bacillati</taxon>
        <taxon>Actinomycetota</taxon>
        <taxon>Actinomycetes</taxon>
        <taxon>Kitasatosporales</taxon>
        <taxon>Streptomycetaceae</taxon>
        <taxon>Streptomyces</taxon>
    </lineage>
</organism>
<name>A0ABQ5P6P7_9ACTN</name>
<comment type="caution">
    <text evidence="1">The sequence shown here is derived from an EMBL/GenBank/DDBJ whole genome shotgun (WGS) entry which is preliminary data.</text>
</comment>
<keyword evidence="2" id="KW-1185">Reference proteome</keyword>
<protein>
    <submittedName>
        <fullName evidence="1">Uncharacterized protein</fullName>
    </submittedName>
</protein>
<dbReference type="EMBL" id="BSBI01000013">
    <property type="protein sequence ID" value="GLF98266.1"/>
    <property type="molecule type" value="Genomic_DNA"/>
</dbReference>
<evidence type="ECO:0000313" key="2">
    <source>
        <dbReference type="Proteomes" id="UP001291653"/>
    </source>
</evidence>
<sequence>MTTPLLPARPAATHTLALGAAAIDGIGDFPCTTSARVRLMRPEAVTLHYVSADGARFDLVSISVTARPVRRDGSVNTGRAAYETRHFTDAGLSSRAPGWLCGLADAHRAGPPLTS</sequence>
<gene>
    <name evidence="1" type="ORF">SYYSPA8_28235</name>
</gene>